<accession>A0A6C0HJN7</accession>
<proteinExistence type="predicted"/>
<evidence type="ECO:0000313" key="2">
    <source>
        <dbReference type="EMBL" id="QHT80577.1"/>
    </source>
</evidence>
<name>A0A6C0HJN7_9ZZZZ</name>
<protein>
    <submittedName>
        <fullName evidence="2">Uncharacterized protein</fullName>
    </submittedName>
</protein>
<dbReference type="InterPro" id="IPR012295">
    <property type="entry name" value="TBP_dom_sf"/>
</dbReference>
<dbReference type="EMBL" id="MN739973">
    <property type="protein sequence ID" value="QHT80577.1"/>
    <property type="molecule type" value="Genomic_DNA"/>
</dbReference>
<feature type="compositionally biased region" description="Acidic residues" evidence="1">
    <location>
        <begin position="34"/>
        <end position="49"/>
    </location>
</feature>
<evidence type="ECO:0000256" key="1">
    <source>
        <dbReference type="SAM" id="MobiDB-lite"/>
    </source>
</evidence>
<organism evidence="2">
    <name type="scientific">viral metagenome</name>
    <dbReference type="NCBI Taxonomy" id="1070528"/>
    <lineage>
        <taxon>unclassified sequences</taxon>
        <taxon>metagenomes</taxon>
        <taxon>organismal metagenomes</taxon>
    </lineage>
</organism>
<dbReference type="AlphaFoldDB" id="A0A6C0HJN7"/>
<feature type="region of interest" description="Disordered" evidence="1">
    <location>
        <begin position="34"/>
        <end position="57"/>
    </location>
</feature>
<sequence length="428" mass="50057">MVSIDDEWKQFLMNHNSPDSWGVNHIFVPECVTDDSMESSDSDNDEDDEHPVIENSRNPCEELYISTQTQIFFLNIPYIDVDTIFWDTPIVFYGTPQNGVLKKQMRIVCSEKEEFETYQARLKTYQYYTEKIMKQIDNPKARKIKYRDVRKLTIGISKKDIMNCHGKNKNAFINCFAMIMRVKFQNKFHEVHVKVFNTGKMAIPGIVNESLLEETKKVLLSVLQPHFKESLSLIPADKSPMVKRLVRGKKSKGKEDEITTKSHFEYVQPKGNVLINSNFNCGYYIQQEKLKHILRDKYKLNPSYDPTMYPGVKCKFFYNNILPETEQTGYLSEADQNVTMTELDELVKEKYTKVSFMVFRTGNCLIVGNCSKPILCFVFEFVKNILMVEYENVKALNEVPVVKMKKKKPRKKAVTFSRKYYDDIYVVN</sequence>
<dbReference type="Gene3D" id="3.30.310.10">
    <property type="entry name" value="TATA-Binding Protein"/>
    <property type="match status" value="1"/>
</dbReference>
<reference evidence="2" key="1">
    <citation type="journal article" date="2020" name="Nature">
        <title>Giant virus diversity and host interactions through global metagenomics.</title>
        <authorList>
            <person name="Schulz F."/>
            <person name="Roux S."/>
            <person name="Paez-Espino D."/>
            <person name="Jungbluth S."/>
            <person name="Walsh D.A."/>
            <person name="Denef V.J."/>
            <person name="McMahon K.D."/>
            <person name="Konstantinidis K.T."/>
            <person name="Eloe-Fadrosh E.A."/>
            <person name="Kyrpides N.C."/>
            <person name="Woyke T."/>
        </authorList>
    </citation>
    <scope>NUCLEOTIDE SEQUENCE</scope>
    <source>
        <strain evidence="2">GVMAG-M-3300023184-120</strain>
    </source>
</reference>
<dbReference type="SUPFAM" id="SSF55945">
    <property type="entry name" value="TATA-box binding protein-like"/>
    <property type="match status" value="1"/>
</dbReference>